<dbReference type="KEGG" id="api:100569062"/>
<evidence type="ECO:0000313" key="1">
    <source>
        <dbReference type="EnsemblMetazoa" id="XP_003241542.1"/>
    </source>
</evidence>
<dbReference type="RefSeq" id="XP_003241542.1">
    <property type="nucleotide sequence ID" value="XM_003241494.2"/>
</dbReference>
<sequence length="105" mass="12146">MLRLILKNSVKSFNLMKVIGTHQSTNFATSTFKSNNFSDTGYCSETKKPRYADEFIRLSSVRYKPEKVYTKQCPDCKPICKRTQFQSCDLTLKCPHMCNEQQSTT</sequence>
<evidence type="ECO:0000313" key="2">
    <source>
        <dbReference type="Proteomes" id="UP000007819"/>
    </source>
</evidence>
<dbReference type="Proteomes" id="UP000007819">
    <property type="component" value="Chromosome A1"/>
</dbReference>
<name>A0A8R2A7G9_ACYPI</name>
<reference evidence="1" key="2">
    <citation type="submission" date="2022-06" db="UniProtKB">
        <authorList>
            <consortium name="EnsemblMetazoa"/>
        </authorList>
    </citation>
    <scope>IDENTIFICATION</scope>
</reference>
<dbReference type="AlphaFoldDB" id="A0A8R2A7G9"/>
<dbReference type="GeneID" id="100569062"/>
<dbReference type="EnsemblMetazoa" id="XM_003241494.3">
    <property type="protein sequence ID" value="XP_003241542.1"/>
    <property type="gene ID" value="LOC100569062"/>
</dbReference>
<proteinExistence type="predicted"/>
<reference evidence="2" key="1">
    <citation type="submission" date="2010-06" db="EMBL/GenBank/DDBJ databases">
        <authorList>
            <person name="Jiang H."/>
            <person name="Abraham K."/>
            <person name="Ali S."/>
            <person name="Alsbrooks S.L."/>
            <person name="Anim B.N."/>
            <person name="Anosike U.S."/>
            <person name="Attaway T."/>
            <person name="Bandaranaike D.P."/>
            <person name="Battles P.K."/>
            <person name="Bell S.N."/>
            <person name="Bell A.V."/>
            <person name="Beltran B."/>
            <person name="Bickham C."/>
            <person name="Bustamante Y."/>
            <person name="Caleb T."/>
            <person name="Canada A."/>
            <person name="Cardenas V."/>
            <person name="Carter K."/>
            <person name="Chacko J."/>
            <person name="Chandrabose M.N."/>
            <person name="Chavez D."/>
            <person name="Chavez A."/>
            <person name="Chen L."/>
            <person name="Chu H.-S."/>
            <person name="Claassen K.J."/>
            <person name="Cockrell R."/>
            <person name="Collins M."/>
            <person name="Cooper J.A."/>
            <person name="Cree A."/>
            <person name="Curry S.M."/>
            <person name="Da Y."/>
            <person name="Dao M.D."/>
            <person name="Das B."/>
            <person name="Davila M.-L."/>
            <person name="Davy-Carroll L."/>
            <person name="Denson S."/>
            <person name="Dinh H."/>
            <person name="Ebong V.E."/>
            <person name="Edwards J.R."/>
            <person name="Egan A."/>
            <person name="El-Daye J."/>
            <person name="Escobedo L."/>
            <person name="Fernandez S."/>
            <person name="Fernando P.R."/>
            <person name="Flagg N."/>
            <person name="Forbes L.D."/>
            <person name="Fowler R.G."/>
            <person name="Fu Q."/>
            <person name="Gabisi R.A."/>
            <person name="Ganer J."/>
            <person name="Garbino Pronczuk A."/>
            <person name="Garcia R.M."/>
            <person name="Garner T."/>
            <person name="Garrett T.E."/>
            <person name="Gonzalez D.A."/>
            <person name="Hamid H."/>
            <person name="Hawkins E.S."/>
            <person name="Hirani K."/>
            <person name="Hogues M.E."/>
            <person name="Hollins B."/>
            <person name="Hsiao C.-H."/>
            <person name="Jabil R."/>
            <person name="James M.L."/>
            <person name="Jhangiani S.N."/>
            <person name="Johnson B."/>
            <person name="Johnson Q."/>
            <person name="Joshi V."/>
            <person name="Kalu J.B."/>
            <person name="Kam C."/>
            <person name="Kashfia A."/>
            <person name="Keebler J."/>
            <person name="Kisamo H."/>
            <person name="Kovar C.L."/>
            <person name="Lago L.A."/>
            <person name="Lai C.-Y."/>
            <person name="Laidlaw J."/>
            <person name="Lara F."/>
            <person name="Le T.-K."/>
            <person name="Lee S.L."/>
            <person name="Legall F.H."/>
            <person name="Lemon S.J."/>
            <person name="Lewis L.R."/>
            <person name="Li B."/>
            <person name="Liu Y."/>
            <person name="Liu Y.-S."/>
            <person name="Lopez J."/>
            <person name="Lozado R.J."/>
            <person name="Lu J."/>
            <person name="Madu R.C."/>
            <person name="Maheshwari M."/>
            <person name="Maheshwari R."/>
            <person name="Malloy K."/>
            <person name="Martinez E."/>
            <person name="Mathew T."/>
            <person name="Mercado I.C."/>
            <person name="Mercado C."/>
            <person name="Meyer B."/>
            <person name="Montgomery K."/>
            <person name="Morgan M.B."/>
            <person name="Munidasa M."/>
            <person name="Nazareth L.V."/>
            <person name="Nelson J."/>
            <person name="Ng B.M."/>
            <person name="Nguyen N.B."/>
            <person name="Nguyen P.Q."/>
            <person name="Nguyen T."/>
            <person name="Obregon M."/>
            <person name="Okwuonu G.O."/>
            <person name="Onwere C.G."/>
            <person name="Orozco G."/>
            <person name="Parra A."/>
            <person name="Patel S."/>
            <person name="Patil S."/>
            <person name="Perez A."/>
            <person name="Perez Y."/>
            <person name="Pham C."/>
            <person name="Primus E.L."/>
            <person name="Pu L.-L."/>
            <person name="Puazo M."/>
            <person name="Qin X."/>
            <person name="Quiroz J.B."/>
            <person name="Reese J."/>
            <person name="Richards S."/>
            <person name="Rives C.M."/>
            <person name="Robberts R."/>
            <person name="Ruiz S.J."/>
            <person name="Ruiz M.J."/>
            <person name="Santibanez J."/>
            <person name="Schneider B.W."/>
            <person name="Sisson I."/>
            <person name="Smith M."/>
            <person name="Sodergren E."/>
            <person name="Song X.-Z."/>
            <person name="Song B.B."/>
            <person name="Summersgill H."/>
            <person name="Thelus R."/>
            <person name="Thornton R.D."/>
            <person name="Trejos Z.Y."/>
            <person name="Usmani K."/>
            <person name="Vattathil S."/>
            <person name="Villasana D."/>
            <person name="Walker D.L."/>
            <person name="Wang S."/>
            <person name="Wang K."/>
            <person name="White C.S."/>
            <person name="Williams A.C."/>
            <person name="Williamson J."/>
            <person name="Wilson K."/>
            <person name="Woghiren I.O."/>
            <person name="Woodworth J.R."/>
            <person name="Worley K.C."/>
            <person name="Wright R.A."/>
            <person name="Wu W."/>
            <person name="Young L."/>
            <person name="Zhang L."/>
            <person name="Zhang J."/>
            <person name="Zhu Y."/>
            <person name="Muzny D.M."/>
            <person name="Weinstock G."/>
            <person name="Gibbs R.A."/>
        </authorList>
    </citation>
    <scope>NUCLEOTIDE SEQUENCE [LARGE SCALE GENOMIC DNA]</scope>
    <source>
        <strain evidence="2">LSR1</strain>
    </source>
</reference>
<organism evidence="1 2">
    <name type="scientific">Acyrthosiphon pisum</name>
    <name type="common">Pea aphid</name>
    <dbReference type="NCBI Taxonomy" id="7029"/>
    <lineage>
        <taxon>Eukaryota</taxon>
        <taxon>Metazoa</taxon>
        <taxon>Ecdysozoa</taxon>
        <taxon>Arthropoda</taxon>
        <taxon>Hexapoda</taxon>
        <taxon>Insecta</taxon>
        <taxon>Pterygota</taxon>
        <taxon>Neoptera</taxon>
        <taxon>Paraneoptera</taxon>
        <taxon>Hemiptera</taxon>
        <taxon>Sternorrhyncha</taxon>
        <taxon>Aphidomorpha</taxon>
        <taxon>Aphidoidea</taxon>
        <taxon>Aphididae</taxon>
        <taxon>Macrosiphini</taxon>
        <taxon>Acyrthosiphon</taxon>
    </lineage>
</organism>
<keyword evidence="2" id="KW-1185">Reference proteome</keyword>
<dbReference type="OrthoDB" id="10403030at2759"/>
<accession>A0A8R2A7G9</accession>
<protein>
    <submittedName>
        <fullName evidence="1">Uncharacterized protein</fullName>
    </submittedName>
</protein>